<dbReference type="Proteomes" id="UP000245647">
    <property type="component" value="Unassembled WGS sequence"/>
</dbReference>
<dbReference type="EMBL" id="QEAS01000001">
    <property type="protein sequence ID" value="PWG82632.1"/>
    <property type="molecule type" value="Genomic_DNA"/>
</dbReference>
<sequence>MKKVIIAGANGLVGSHLLNFLLSENEVEMVVALVRKPLGITHPKLFQEIIDFNKICSYSGLINGSAVFCCLGSTRAKTPDLDDYRRVDYNYPLSLAQIASKNKIEQFHLVSAIGANPKSKNFYVRVKGEVERDIKQLNFKSLHIYKPSLLVGERKEKRLLENTGHYIMKMLNPFLTGRFEKYRSIKGEVVAGAMARQFLKDLNGTFLYYSDQINKLA</sequence>
<dbReference type="Gene3D" id="3.40.50.720">
    <property type="entry name" value="NAD(P)-binding Rossmann-like Domain"/>
    <property type="match status" value="1"/>
</dbReference>
<accession>A0A2U2PMX6</accession>
<organism evidence="4 5">
    <name type="scientific">Pararcticibacter amylolyticus</name>
    <dbReference type="NCBI Taxonomy" id="2173175"/>
    <lineage>
        <taxon>Bacteria</taxon>
        <taxon>Pseudomonadati</taxon>
        <taxon>Bacteroidota</taxon>
        <taxon>Sphingobacteriia</taxon>
        <taxon>Sphingobacteriales</taxon>
        <taxon>Sphingobacteriaceae</taxon>
        <taxon>Pararcticibacter</taxon>
    </lineage>
</organism>
<dbReference type="GO" id="GO:0016020">
    <property type="term" value="C:membrane"/>
    <property type="evidence" value="ECO:0007669"/>
    <property type="project" value="UniProtKB-SubCell"/>
</dbReference>
<dbReference type="OrthoDB" id="9798632at2"/>
<reference evidence="4 5" key="1">
    <citation type="submission" date="2018-04" db="EMBL/GenBank/DDBJ databases">
        <title>Pedobacter chongqingensis sp. nov., isolated from a rottenly hemp rope.</title>
        <authorList>
            <person name="Cai Y."/>
        </authorList>
    </citation>
    <scope>NUCLEOTIDE SEQUENCE [LARGE SCALE GENOMIC DNA]</scope>
    <source>
        <strain evidence="4 5">FJ4-8</strain>
    </source>
</reference>
<evidence type="ECO:0000313" key="4">
    <source>
        <dbReference type="EMBL" id="PWG82632.1"/>
    </source>
</evidence>
<comment type="subcellular location">
    <subcellularLocation>
        <location evidence="1">Membrane</location>
    </subcellularLocation>
</comment>
<dbReference type="Pfam" id="PF01370">
    <property type="entry name" value="Epimerase"/>
    <property type="match status" value="1"/>
</dbReference>
<dbReference type="SUPFAM" id="SSF51735">
    <property type="entry name" value="NAD(P)-binding Rossmann-fold domains"/>
    <property type="match status" value="1"/>
</dbReference>
<keyword evidence="5" id="KW-1185">Reference proteome</keyword>
<dbReference type="InterPro" id="IPR001509">
    <property type="entry name" value="Epimerase_deHydtase"/>
</dbReference>
<evidence type="ECO:0000259" key="3">
    <source>
        <dbReference type="Pfam" id="PF01370"/>
    </source>
</evidence>
<evidence type="ECO:0000313" key="5">
    <source>
        <dbReference type="Proteomes" id="UP000245647"/>
    </source>
</evidence>
<proteinExistence type="predicted"/>
<protein>
    <submittedName>
        <fullName evidence="4">Nucleoside-diphosphate sugar epimerase</fullName>
    </submittedName>
</protein>
<keyword evidence="2" id="KW-0472">Membrane</keyword>
<feature type="domain" description="NAD-dependent epimerase/dehydratase" evidence="3">
    <location>
        <begin position="4"/>
        <end position="117"/>
    </location>
</feature>
<dbReference type="InterPro" id="IPR036291">
    <property type="entry name" value="NAD(P)-bd_dom_sf"/>
</dbReference>
<dbReference type="RefSeq" id="WP_109414051.1">
    <property type="nucleotide sequence ID" value="NZ_QEAS01000001.1"/>
</dbReference>
<dbReference type="PANTHER" id="PTHR14097:SF7">
    <property type="entry name" value="OXIDOREDUCTASE HTATIP2"/>
    <property type="match status" value="1"/>
</dbReference>
<dbReference type="PANTHER" id="PTHR14097">
    <property type="entry name" value="OXIDOREDUCTASE HTATIP2"/>
    <property type="match status" value="1"/>
</dbReference>
<evidence type="ECO:0000256" key="1">
    <source>
        <dbReference type="ARBA" id="ARBA00004370"/>
    </source>
</evidence>
<name>A0A2U2PMX6_9SPHI</name>
<comment type="caution">
    <text evidence="4">The sequence shown here is derived from an EMBL/GenBank/DDBJ whole genome shotgun (WGS) entry which is preliminary data.</text>
</comment>
<gene>
    <name evidence="4" type="ORF">DDR33_01865</name>
</gene>
<evidence type="ECO:0000256" key="2">
    <source>
        <dbReference type="ARBA" id="ARBA00023136"/>
    </source>
</evidence>
<dbReference type="AlphaFoldDB" id="A0A2U2PMX6"/>